<keyword evidence="1" id="KW-0812">Transmembrane</keyword>
<protein>
    <submittedName>
        <fullName evidence="2">Uncharacterized protein</fullName>
    </submittedName>
</protein>
<sequence length="103" mass="12049">MRLIQDFQKPETLSNQLFTDQVHFCCLDKKAVDEIRLLILRHSPSRAHGLILFLMQSINWAVSLFLFHLSFFSLSDLVRWSSARKQRSSLFKHCFYSADTLTG</sequence>
<dbReference type="EMBL" id="JAHRIP010064812">
    <property type="protein sequence ID" value="MEQ2305601.1"/>
    <property type="molecule type" value="Genomic_DNA"/>
</dbReference>
<evidence type="ECO:0000313" key="3">
    <source>
        <dbReference type="Proteomes" id="UP001469553"/>
    </source>
</evidence>
<reference evidence="2 3" key="1">
    <citation type="submission" date="2021-06" db="EMBL/GenBank/DDBJ databases">
        <authorList>
            <person name="Palmer J.M."/>
        </authorList>
    </citation>
    <scope>NUCLEOTIDE SEQUENCE [LARGE SCALE GENOMIC DNA]</scope>
    <source>
        <strain evidence="2 3">AS_MEX2019</strain>
        <tissue evidence="2">Muscle</tissue>
    </source>
</reference>
<evidence type="ECO:0000256" key="1">
    <source>
        <dbReference type="SAM" id="Phobius"/>
    </source>
</evidence>
<evidence type="ECO:0000313" key="2">
    <source>
        <dbReference type="EMBL" id="MEQ2305601.1"/>
    </source>
</evidence>
<keyword evidence="3" id="KW-1185">Reference proteome</keyword>
<comment type="caution">
    <text evidence="2">The sequence shown here is derived from an EMBL/GenBank/DDBJ whole genome shotgun (WGS) entry which is preliminary data.</text>
</comment>
<dbReference type="Proteomes" id="UP001469553">
    <property type="component" value="Unassembled WGS sequence"/>
</dbReference>
<organism evidence="2 3">
    <name type="scientific">Ameca splendens</name>
    <dbReference type="NCBI Taxonomy" id="208324"/>
    <lineage>
        <taxon>Eukaryota</taxon>
        <taxon>Metazoa</taxon>
        <taxon>Chordata</taxon>
        <taxon>Craniata</taxon>
        <taxon>Vertebrata</taxon>
        <taxon>Euteleostomi</taxon>
        <taxon>Actinopterygii</taxon>
        <taxon>Neopterygii</taxon>
        <taxon>Teleostei</taxon>
        <taxon>Neoteleostei</taxon>
        <taxon>Acanthomorphata</taxon>
        <taxon>Ovalentaria</taxon>
        <taxon>Atherinomorphae</taxon>
        <taxon>Cyprinodontiformes</taxon>
        <taxon>Goodeidae</taxon>
        <taxon>Ameca</taxon>
    </lineage>
</organism>
<keyword evidence="1" id="KW-1133">Transmembrane helix</keyword>
<proteinExistence type="predicted"/>
<accession>A0ABV0ZHZ4</accession>
<feature type="transmembrane region" description="Helical" evidence="1">
    <location>
        <begin position="50"/>
        <end position="72"/>
    </location>
</feature>
<keyword evidence="1" id="KW-0472">Membrane</keyword>
<gene>
    <name evidence="2" type="ORF">AMECASPLE_039496</name>
</gene>
<name>A0ABV0ZHZ4_9TELE</name>